<dbReference type="Pfam" id="PF13451">
    <property type="entry name" value="zf_Tbcl"/>
    <property type="match status" value="1"/>
</dbReference>
<organism evidence="4 6">
    <name type="scientific">Candidatus Chlorohelix allophototropha</name>
    <dbReference type="NCBI Taxonomy" id="3003348"/>
    <lineage>
        <taxon>Bacteria</taxon>
        <taxon>Bacillati</taxon>
        <taxon>Chloroflexota</taxon>
        <taxon>Chloroflexia</taxon>
        <taxon>Candidatus Chloroheliales</taxon>
        <taxon>Candidatus Chloroheliaceae</taxon>
        <taxon>Candidatus Chlorohelix</taxon>
    </lineage>
</organism>
<dbReference type="Proteomes" id="UP001431572">
    <property type="component" value="Chromosome 1"/>
</dbReference>
<keyword evidence="7" id="KW-1185">Reference proteome</keyword>
<accession>A0A8T7LZQ4</accession>
<evidence type="ECO:0000313" key="4">
    <source>
        <dbReference type="EMBL" id="NWJ45069.1"/>
    </source>
</evidence>
<evidence type="ECO:0000313" key="7">
    <source>
        <dbReference type="Proteomes" id="UP001431572"/>
    </source>
</evidence>
<evidence type="ECO:0000313" key="6">
    <source>
        <dbReference type="Proteomes" id="UP000521676"/>
    </source>
</evidence>
<reference evidence="4 6" key="1">
    <citation type="submission" date="2020-06" db="EMBL/GenBank/DDBJ databases">
        <title>Anoxygenic phototrophic Chloroflexota member uses a Type I reaction center.</title>
        <authorList>
            <person name="Tsuji J.M."/>
            <person name="Shaw N.A."/>
            <person name="Nagashima S."/>
            <person name="Venkiteswaran J."/>
            <person name="Schiff S.L."/>
            <person name="Hanada S."/>
            <person name="Tank M."/>
            <person name="Neufeld J.D."/>
        </authorList>
    </citation>
    <scope>NUCLEOTIDE SEQUENCE [LARGE SCALE GENOMIC DNA]</scope>
    <source>
        <strain evidence="4">L227-S17</strain>
    </source>
</reference>
<feature type="domain" description="CxxC-x17-CxxC" evidence="3">
    <location>
        <begin position="84"/>
        <end position="120"/>
    </location>
</feature>
<dbReference type="EMBL" id="JACATZ010000001">
    <property type="protein sequence ID" value="NWJ45069.1"/>
    <property type="molecule type" value="Genomic_DNA"/>
</dbReference>
<protein>
    <submittedName>
        <fullName evidence="4">Zinc-ribbon domain containing protein</fullName>
    </submittedName>
</protein>
<dbReference type="Proteomes" id="UP000521676">
    <property type="component" value="Unassembled WGS sequence"/>
</dbReference>
<evidence type="ECO:0000259" key="3">
    <source>
        <dbReference type="Pfam" id="PF23477"/>
    </source>
</evidence>
<name>A0A8T7LZQ4_9CHLR</name>
<proteinExistence type="predicted"/>
<feature type="domain" description="Probable zinc-binding" evidence="2">
    <location>
        <begin position="4"/>
        <end position="48"/>
    </location>
</feature>
<dbReference type="EMBL" id="CP128399">
    <property type="protein sequence ID" value="WJW66949.1"/>
    <property type="molecule type" value="Genomic_DNA"/>
</dbReference>
<evidence type="ECO:0000256" key="1">
    <source>
        <dbReference type="SAM" id="MobiDB-lite"/>
    </source>
</evidence>
<feature type="region of interest" description="Disordered" evidence="1">
    <location>
        <begin position="124"/>
        <end position="152"/>
    </location>
</feature>
<dbReference type="InterPro" id="IPR026363">
    <property type="entry name" value="CxxC-x17-CxxC_dom"/>
</dbReference>
<evidence type="ECO:0000259" key="2">
    <source>
        <dbReference type="Pfam" id="PF13451"/>
    </source>
</evidence>
<dbReference type="InterPro" id="IPR025306">
    <property type="entry name" value="Zn-bnd_dom_prob"/>
</dbReference>
<feature type="compositionally biased region" description="Basic and acidic residues" evidence="1">
    <location>
        <begin position="135"/>
        <end position="152"/>
    </location>
</feature>
<dbReference type="RefSeq" id="WP_341468842.1">
    <property type="nucleotide sequence ID" value="NZ_CP128399.1"/>
</dbReference>
<sequence>MEFEDISLICKDCGTNFLFTAGEQDFYQQKGLVNQPGRCHECRTNRRTAAALNSIQVPVPTQPEIAQEQPTESTTPAVITSTVKETTKINCAACGKDTTVPFRPRLSRPVYCYKCYNEMRANTTIPPSELAPAEKNQDEKHEESNKESEQVL</sequence>
<dbReference type="NCBIfam" id="TIGR04272">
    <property type="entry name" value="cxxc_cxxc_Mbark"/>
    <property type="match status" value="1"/>
</dbReference>
<dbReference type="AlphaFoldDB" id="A0A8T7LZQ4"/>
<evidence type="ECO:0000313" key="5">
    <source>
        <dbReference type="EMBL" id="WJW66949.1"/>
    </source>
</evidence>
<gene>
    <name evidence="4" type="ORF">HXX08_04235</name>
    <name evidence="5" type="ORF">OZ401_000195</name>
</gene>
<reference evidence="5" key="2">
    <citation type="journal article" date="2024" name="Nature">
        <title>Anoxygenic phototroph of the Chloroflexota uses a type I reaction centre.</title>
        <authorList>
            <person name="Tsuji J.M."/>
            <person name="Shaw N.A."/>
            <person name="Nagashima S."/>
            <person name="Venkiteswaran J.J."/>
            <person name="Schiff S.L."/>
            <person name="Watanabe T."/>
            <person name="Fukui M."/>
            <person name="Hanada S."/>
            <person name="Tank M."/>
            <person name="Neufeld J.D."/>
        </authorList>
    </citation>
    <scope>NUCLEOTIDE SEQUENCE</scope>
    <source>
        <strain evidence="5">L227-S17</strain>
    </source>
</reference>
<dbReference type="Pfam" id="PF23477">
    <property type="entry name" value="zf_Tbcl_2"/>
    <property type="match status" value="1"/>
</dbReference>